<evidence type="ECO:0000256" key="1">
    <source>
        <dbReference type="SAM" id="Coils"/>
    </source>
</evidence>
<feature type="coiled-coil region" evidence="1">
    <location>
        <begin position="213"/>
        <end position="280"/>
    </location>
</feature>
<feature type="coiled-coil region" evidence="1">
    <location>
        <begin position="140"/>
        <end position="174"/>
    </location>
</feature>
<dbReference type="VEuPathDB" id="AmoebaDB:NAEGRDRAFT_77126"/>
<dbReference type="AlphaFoldDB" id="D2W6T2"/>
<keyword evidence="3" id="KW-1185">Reference proteome</keyword>
<dbReference type="RefSeq" id="XP_002667964.1">
    <property type="nucleotide sequence ID" value="XM_002667918.1"/>
</dbReference>
<evidence type="ECO:0000313" key="3">
    <source>
        <dbReference type="Proteomes" id="UP000006671"/>
    </source>
</evidence>
<dbReference type="EMBL" id="GG739554">
    <property type="protein sequence ID" value="EFC35220.1"/>
    <property type="molecule type" value="Genomic_DNA"/>
</dbReference>
<dbReference type="InParanoid" id="D2W6T2"/>
<accession>D2W6T2</accession>
<reference evidence="2 3" key="1">
    <citation type="journal article" date="2010" name="Cell">
        <title>The genome of Naegleria gruberi illuminates early eukaryotic versatility.</title>
        <authorList>
            <person name="Fritz-Laylin L.K."/>
            <person name="Prochnik S.E."/>
            <person name="Ginger M.L."/>
            <person name="Dacks J.B."/>
            <person name="Carpenter M.L."/>
            <person name="Field M.C."/>
            <person name="Kuo A."/>
            <person name="Paredez A."/>
            <person name="Chapman J."/>
            <person name="Pham J."/>
            <person name="Shu S."/>
            <person name="Neupane R."/>
            <person name="Cipriano M."/>
            <person name="Mancuso J."/>
            <person name="Tu H."/>
            <person name="Salamov A."/>
            <person name="Lindquist E."/>
            <person name="Shapiro H."/>
            <person name="Lucas S."/>
            <person name="Grigoriev I.V."/>
            <person name="Cande W.Z."/>
            <person name="Fulton C."/>
            <person name="Rokhsar D.S."/>
            <person name="Dawson S.C."/>
        </authorList>
    </citation>
    <scope>NUCLEOTIDE SEQUENCE [LARGE SCALE GENOMIC DNA]</scope>
    <source>
        <strain evidence="2 3">NEG-M</strain>
    </source>
</reference>
<proteinExistence type="predicted"/>
<name>D2W6T2_NAEGR</name>
<dbReference type="Gene3D" id="1.10.287.1490">
    <property type="match status" value="1"/>
</dbReference>
<dbReference type="Proteomes" id="UP000006671">
    <property type="component" value="Unassembled WGS sequence"/>
</dbReference>
<organism evidence="3">
    <name type="scientific">Naegleria gruberi</name>
    <name type="common">Amoeba</name>
    <dbReference type="NCBI Taxonomy" id="5762"/>
    <lineage>
        <taxon>Eukaryota</taxon>
        <taxon>Discoba</taxon>
        <taxon>Heterolobosea</taxon>
        <taxon>Tetramitia</taxon>
        <taxon>Eutetramitia</taxon>
        <taxon>Vahlkampfiidae</taxon>
        <taxon>Naegleria</taxon>
    </lineage>
</organism>
<evidence type="ECO:0000313" key="2">
    <source>
        <dbReference type="EMBL" id="EFC35220.1"/>
    </source>
</evidence>
<gene>
    <name evidence="2" type="ORF">NAEGRDRAFT_77126</name>
</gene>
<keyword evidence="1" id="KW-0175">Coiled coil</keyword>
<protein>
    <submittedName>
        <fullName evidence="2">Predicted protein</fullName>
    </submittedName>
</protein>
<dbReference type="GeneID" id="8847801"/>
<dbReference type="KEGG" id="ngr:NAEGRDRAFT_77126"/>
<sequence>MNYSPSSGFWAVSANNTLANKPQFLSELDATKTTMRLKWDSDHKMNLENLKKVIMTCWKLPSPEIGIDNNLAYVSVNREDLKSATISKLLYVGGIVVNNLSFNPRKNKPSLMTRVKELIQETATKGTAVDLKHLATNSSLEMLEKRVKTLESCVKSLEEENSALKSNLEKLVNKEDFKNDMNQVNIKTTNVGKDLSDFKSFMDGELKNNGSRMKHLNDSMTDINENINKLKESIKSAVEKVKSDFSSEIKSLHSDLSLKKKDVETLLNRFKMDLNKLKKDRSDSEFSISSQIQALQKSIDGVNSNEGGISKFVSQTVDDDLDLDRKNSLFQTPRKKSVSIRKKKKLGSPFKSAIVFET</sequence>